<evidence type="ECO:0000256" key="5">
    <source>
        <dbReference type="SAM" id="SignalP"/>
    </source>
</evidence>
<comment type="function">
    <text evidence="4">Involved in mercury resistance. Acts as a mercury scavenger that specifically binds to a mercuric ion in the periplasm and probably passes it to the cytoplasmic mercuric reductase MerA via the mercuric transport protein MerT.</text>
</comment>
<dbReference type="CDD" id="cd00371">
    <property type="entry name" value="HMA"/>
    <property type="match status" value="1"/>
</dbReference>
<dbReference type="PRINTS" id="PR00946">
    <property type="entry name" value="HGSCAVENGER"/>
</dbReference>
<dbReference type="RefSeq" id="WP_283445729.1">
    <property type="nucleotide sequence ID" value="NZ_FXUL01000047.1"/>
</dbReference>
<gene>
    <name evidence="4" type="primary">merP</name>
    <name evidence="7" type="ORF">SAMN06295970_14717</name>
</gene>
<dbReference type="InterPro" id="IPR036163">
    <property type="entry name" value="HMA_dom_sf"/>
</dbReference>
<evidence type="ECO:0000256" key="2">
    <source>
        <dbReference type="ARBA" id="ARBA00022466"/>
    </source>
</evidence>
<keyword evidence="4" id="KW-0479">Metal-binding</keyword>
<evidence type="ECO:0000256" key="3">
    <source>
        <dbReference type="ARBA" id="ARBA00022914"/>
    </source>
</evidence>
<comment type="caution">
    <text evidence="7">The sequence shown here is derived from an EMBL/GenBank/DDBJ whole genome shotgun (WGS) entry which is preliminary data.</text>
</comment>
<name>A0ABY1QX26_9BURK</name>
<dbReference type="InterPro" id="IPR011795">
    <property type="entry name" value="MerP"/>
</dbReference>
<dbReference type="Pfam" id="PF00403">
    <property type="entry name" value="HMA"/>
    <property type="match status" value="1"/>
</dbReference>
<feature type="domain" description="HMA" evidence="6">
    <location>
        <begin position="26"/>
        <end position="92"/>
    </location>
</feature>
<evidence type="ECO:0000256" key="1">
    <source>
        <dbReference type="ARBA" id="ARBA00004196"/>
    </source>
</evidence>
<proteinExistence type="predicted"/>
<keyword evidence="2 4" id="KW-0475">Mercuric resistance</keyword>
<evidence type="ECO:0000313" key="7">
    <source>
        <dbReference type="EMBL" id="SMP81716.1"/>
    </source>
</evidence>
<dbReference type="NCBIfam" id="TIGR02052">
    <property type="entry name" value="MerP"/>
    <property type="match status" value="1"/>
</dbReference>
<dbReference type="Gene3D" id="3.30.70.100">
    <property type="match status" value="1"/>
</dbReference>
<accession>A0ABY1QX26</accession>
<keyword evidence="3 4" id="KW-0476">Mercury</keyword>
<keyword evidence="4" id="KW-0574">Periplasm</keyword>
<evidence type="ECO:0000313" key="8">
    <source>
        <dbReference type="Proteomes" id="UP001158049"/>
    </source>
</evidence>
<dbReference type="Proteomes" id="UP001158049">
    <property type="component" value="Unassembled WGS sequence"/>
</dbReference>
<evidence type="ECO:0000259" key="6">
    <source>
        <dbReference type="PROSITE" id="PS50846"/>
    </source>
</evidence>
<organism evidence="7 8">
    <name type="scientific">Noviherbaspirillum suwonense</name>
    <dbReference type="NCBI Taxonomy" id="1224511"/>
    <lineage>
        <taxon>Bacteria</taxon>
        <taxon>Pseudomonadati</taxon>
        <taxon>Pseudomonadota</taxon>
        <taxon>Betaproteobacteria</taxon>
        <taxon>Burkholderiales</taxon>
        <taxon>Oxalobacteraceae</taxon>
        <taxon>Noviherbaspirillum</taxon>
    </lineage>
</organism>
<protein>
    <recommendedName>
        <fullName evidence="4">Periplasmic mercury ion-binding protein</fullName>
    </recommendedName>
</protein>
<keyword evidence="5" id="KW-0732">Signal</keyword>
<sequence length="97" mass="10002">MLKSIRVLALVLAAAGISSTAFAAVQIATLAVPGMNCSSCPITVKRALMKVDGVKEVKTSFEQREAVVTFDNSKASLEKLSAASTNAGYPATVKAAN</sequence>
<dbReference type="InterPro" id="IPR001802">
    <property type="entry name" value="MerP/CopZ"/>
</dbReference>
<evidence type="ECO:0000256" key="4">
    <source>
        <dbReference type="RuleBase" id="RU361212"/>
    </source>
</evidence>
<comment type="subcellular location">
    <subcellularLocation>
        <location evidence="1">Cell envelope</location>
    </subcellularLocation>
    <subcellularLocation>
        <location evidence="4">Periplasm</location>
    </subcellularLocation>
</comment>
<feature type="signal peptide" evidence="5">
    <location>
        <begin position="1"/>
        <end position="23"/>
    </location>
</feature>
<dbReference type="PROSITE" id="PS50846">
    <property type="entry name" value="HMA_2"/>
    <property type="match status" value="1"/>
</dbReference>
<dbReference type="SUPFAM" id="SSF55008">
    <property type="entry name" value="HMA, heavy metal-associated domain"/>
    <property type="match status" value="1"/>
</dbReference>
<reference evidence="7 8" key="1">
    <citation type="submission" date="2017-05" db="EMBL/GenBank/DDBJ databases">
        <authorList>
            <person name="Varghese N."/>
            <person name="Submissions S."/>
        </authorList>
    </citation>
    <scope>NUCLEOTIDE SEQUENCE [LARGE SCALE GENOMIC DNA]</scope>
    <source>
        <strain evidence="7 8">DSM 26001</strain>
    </source>
</reference>
<feature type="chain" id="PRO_5045817206" description="Periplasmic mercury ion-binding protein" evidence="5">
    <location>
        <begin position="24"/>
        <end position="97"/>
    </location>
</feature>
<keyword evidence="8" id="KW-1185">Reference proteome</keyword>
<dbReference type="InterPro" id="IPR006121">
    <property type="entry name" value="HMA_dom"/>
</dbReference>
<dbReference type="EMBL" id="FXUL01000047">
    <property type="protein sequence ID" value="SMP81716.1"/>
    <property type="molecule type" value="Genomic_DNA"/>
</dbReference>